<reference evidence="2" key="1">
    <citation type="submission" date="2020-06" db="EMBL/GenBank/DDBJ databases">
        <authorList>
            <person name="Onetto C."/>
        </authorList>
    </citation>
    <scope>NUCLEOTIDE SEQUENCE</scope>
</reference>
<dbReference type="Proteomes" id="UP000716446">
    <property type="component" value="Unassembled WGS sequence"/>
</dbReference>
<proteinExistence type="predicted"/>
<organism evidence="2 3">
    <name type="scientific">Aureobasidium vineae</name>
    <dbReference type="NCBI Taxonomy" id="2773715"/>
    <lineage>
        <taxon>Eukaryota</taxon>
        <taxon>Fungi</taxon>
        <taxon>Dikarya</taxon>
        <taxon>Ascomycota</taxon>
        <taxon>Pezizomycotina</taxon>
        <taxon>Dothideomycetes</taxon>
        <taxon>Dothideomycetidae</taxon>
        <taxon>Dothideales</taxon>
        <taxon>Saccotheciaceae</taxon>
        <taxon>Aureobasidium</taxon>
    </lineage>
</organism>
<comment type="caution">
    <text evidence="2">The sequence shown here is derived from an EMBL/GenBank/DDBJ whole genome shotgun (WGS) entry which is preliminary data.</text>
</comment>
<sequence>MQNLSNNQKRPLEDEGLEGETQEHKRRHTVPENTNIRDDDGISVGSDIERLFVETDDEEDTEVGDDEPEQGPVLWSEDQEEYPPCAIYHADVKQYQARITGFADNIVDQLSKVCHRGGDMGKLRAEAVACQRFPESKKIVIALMGDAGSGMLFIPNDSDCADRTPGKSSLINSILDTPHVSQEVFRSPFAD</sequence>
<feature type="compositionally biased region" description="Acidic residues" evidence="1">
    <location>
        <begin position="54"/>
        <end position="69"/>
    </location>
</feature>
<feature type="region of interest" description="Disordered" evidence="1">
    <location>
        <begin position="1"/>
        <end position="73"/>
    </location>
</feature>
<name>A0A9N8PFS4_9PEZI</name>
<protein>
    <submittedName>
        <fullName evidence="2">Uncharacterized protein</fullName>
    </submittedName>
</protein>
<dbReference type="EMBL" id="CAIJEN010000014">
    <property type="protein sequence ID" value="CAD0093894.1"/>
    <property type="molecule type" value="Genomic_DNA"/>
</dbReference>
<evidence type="ECO:0000256" key="1">
    <source>
        <dbReference type="SAM" id="MobiDB-lite"/>
    </source>
</evidence>
<gene>
    <name evidence="2" type="ORF">AWRI4619_LOCUS8029</name>
</gene>
<evidence type="ECO:0000313" key="2">
    <source>
        <dbReference type="EMBL" id="CAD0093894.1"/>
    </source>
</evidence>
<dbReference type="AlphaFoldDB" id="A0A9N8PFS4"/>
<evidence type="ECO:0000313" key="3">
    <source>
        <dbReference type="Proteomes" id="UP000716446"/>
    </source>
</evidence>
<accession>A0A9N8PFS4</accession>
<keyword evidence="3" id="KW-1185">Reference proteome</keyword>